<feature type="compositionally biased region" description="Basic residues" evidence="1">
    <location>
        <begin position="147"/>
        <end position="156"/>
    </location>
</feature>
<name>A0A438NE99_EXOME</name>
<dbReference type="OrthoDB" id="4159597at2759"/>
<feature type="compositionally biased region" description="Acidic residues" evidence="1">
    <location>
        <begin position="50"/>
        <end position="59"/>
    </location>
</feature>
<evidence type="ECO:0000313" key="3">
    <source>
        <dbReference type="Proteomes" id="UP000288859"/>
    </source>
</evidence>
<protein>
    <submittedName>
        <fullName evidence="2">Uncharacterized protein</fullName>
    </submittedName>
</protein>
<feature type="region of interest" description="Disordered" evidence="1">
    <location>
        <begin position="36"/>
        <end position="215"/>
    </location>
</feature>
<feature type="compositionally biased region" description="Polar residues" evidence="1">
    <location>
        <begin position="169"/>
        <end position="209"/>
    </location>
</feature>
<reference evidence="2 3" key="1">
    <citation type="submission" date="2017-03" db="EMBL/GenBank/DDBJ databases">
        <title>Genomes of endolithic fungi from Antarctica.</title>
        <authorList>
            <person name="Coleine C."/>
            <person name="Masonjones S."/>
            <person name="Stajich J.E."/>
        </authorList>
    </citation>
    <scope>NUCLEOTIDE SEQUENCE [LARGE SCALE GENOMIC DNA]</scope>
    <source>
        <strain evidence="2 3">CCFEE 6314</strain>
    </source>
</reference>
<gene>
    <name evidence="2" type="ORF">B0A52_01891</name>
</gene>
<proteinExistence type="predicted"/>
<dbReference type="AlphaFoldDB" id="A0A438NE99"/>
<accession>A0A438NE99</accession>
<dbReference type="VEuPathDB" id="FungiDB:PV10_07699"/>
<sequence>MGPTAPKAPKVSPSDLATNEALLAYADASRLARSWLSGGSTTSDLQGTDQEAEPQEDEALNGLEKFTQEGYSDNGGVGFVVLPSSVANGSTGHDAATSFLRTQMLGKTFRPQQQRQGHNPNSRQPKWNHRGKGGQVDDDDDSESRSHVAKSKPRPHQRQEVPDKVVNQHAESSSDTIANQSHSNQSDDLAGGPSTSGVNLPAAPSTTPVSRKRAKASYLDEILAQRAAKKNKKASKSS</sequence>
<feature type="compositionally biased region" description="Polar residues" evidence="1">
    <location>
        <begin position="110"/>
        <end position="125"/>
    </location>
</feature>
<comment type="caution">
    <text evidence="2">The sequence shown here is derived from an EMBL/GenBank/DDBJ whole genome shotgun (WGS) entry which is preliminary data.</text>
</comment>
<evidence type="ECO:0000313" key="2">
    <source>
        <dbReference type="EMBL" id="RVX74059.1"/>
    </source>
</evidence>
<evidence type="ECO:0000256" key="1">
    <source>
        <dbReference type="SAM" id="MobiDB-lite"/>
    </source>
</evidence>
<organism evidence="2 3">
    <name type="scientific">Exophiala mesophila</name>
    <name type="common">Black yeast-like fungus</name>
    <dbReference type="NCBI Taxonomy" id="212818"/>
    <lineage>
        <taxon>Eukaryota</taxon>
        <taxon>Fungi</taxon>
        <taxon>Dikarya</taxon>
        <taxon>Ascomycota</taxon>
        <taxon>Pezizomycotina</taxon>
        <taxon>Eurotiomycetes</taxon>
        <taxon>Chaetothyriomycetidae</taxon>
        <taxon>Chaetothyriales</taxon>
        <taxon>Herpotrichiellaceae</taxon>
        <taxon>Exophiala</taxon>
    </lineage>
</organism>
<feature type="compositionally biased region" description="Polar residues" evidence="1">
    <location>
        <begin position="37"/>
        <end position="49"/>
    </location>
</feature>
<dbReference type="Proteomes" id="UP000288859">
    <property type="component" value="Unassembled WGS sequence"/>
</dbReference>
<dbReference type="EMBL" id="NAJM01000005">
    <property type="protein sequence ID" value="RVX74059.1"/>
    <property type="molecule type" value="Genomic_DNA"/>
</dbReference>